<organism evidence="2 3">
    <name type="scientific">Candidatus Thiothrix anitrata</name>
    <dbReference type="NCBI Taxonomy" id="2823902"/>
    <lineage>
        <taxon>Bacteria</taxon>
        <taxon>Pseudomonadati</taxon>
        <taxon>Pseudomonadota</taxon>
        <taxon>Gammaproteobacteria</taxon>
        <taxon>Thiotrichales</taxon>
        <taxon>Thiotrichaceae</taxon>
        <taxon>Thiothrix</taxon>
    </lineage>
</organism>
<name>A0ABX7X4Q2_9GAMM</name>
<protein>
    <recommendedName>
        <fullName evidence="4">YwqJ-like deaminase</fullName>
    </recommendedName>
</protein>
<keyword evidence="3" id="KW-1185">Reference proteome</keyword>
<dbReference type="RefSeq" id="WP_210225690.1">
    <property type="nucleotide sequence ID" value="NZ_CP072800.1"/>
</dbReference>
<gene>
    <name evidence="2" type="ORF">J8380_10980</name>
</gene>
<feature type="compositionally biased region" description="Polar residues" evidence="1">
    <location>
        <begin position="1"/>
        <end position="16"/>
    </location>
</feature>
<sequence length="252" mass="26885">MADTVTGTLSSSSSKYHVQPSLLPPATQNVRTFEQALSGEQTGQAKPAFPTPEQYQEALSWSEGQSLESAKARMAFVRPLVEAIIPDIQGIGDNAAKAQQSWSNGQYLSATEAVGGLLIGAMENIPALKAGKVIGKSDNLYSVDARERAQEIHSVLDSRAQRQRTTAVTETEEGVRIISSSERDLSSKQKSILQLNEIAAKGDGHAEVTGVNTAKDMGFTPTGTAASRPICQNCAVFLNENSVQPLSPLKDK</sequence>
<evidence type="ECO:0008006" key="4">
    <source>
        <dbReference type="Google" id="ProtNLM"/>
    </source>
</evidence>
<dbReference type="EMBL" id="CP072800">
    <property type="protein sequence ID" value="QTR48809.1"/>
    <property type="molecule type" value="Genomic_DNA"/>
</dbReference>
<evidence type="ECO:0000313" key="2">
    <source>
        <dbReference type="EMBL" id="QTR48809.1"/>
    </source>
</evidence>
<evidence type="ECO:0000256" key="1">
    <source>
        <dbReference type="SAM" id="MobiDB-lite"/>
    </source>
</evidence>
<proteinExistence type="predicted"/>
<dbReference type="Proteomes" id="UP000672027">
    <property type="component" value="Chromosome"/>
</dbReference>
<accession>A0ABX7X4Q2</accession>
<feature type="region of interest" description="Disordered" evidence="1">
    <location>
        <begin position="1"/>
        <end position="24"/>
    </location>
</feature>
<evidence type="ECO:0000313" key="3">
    <source>
        <dbReference type="Proteomes" id="UP000672027"/>
    </source>
</evidence>
<reference evidence="2 3" key="1">
    <citation type="submission" date="2021-04" db="EMBL/GenBank/DDBJ databases">
        <title>Genomics, taxonomy and metabolism of representatives of sulfur bacteria of the genus Thiothrix: Thiothrix fructosivorans QT, Thiothrix unzii A1T and three new species, Thiothrix subterranea sp. nov., Thiothrix litoralis sp. nov. and 'Candidatus Thiothrix anitrata' sp. nov.</title>
        <authorList>
            <person name="Ravin N.V."/>
            <person name="Smolyakov D."/>
            <person name="Rudenko T.S."/>
            <person name="Mardanov A.V."/>
            <person name="Beletsky A.V."/>
            <person name="Markov N.D."/>
            <person name="Fomenkov A.I."/>
            <person name="Roberts R.J."/>
            <person name="Karnachuk O.V."/>
            <person name="Novikov A."/>
            <person name="Grabovich M.Y."/>
        </authorList>
    </citation>
    <scope>NUCLEOTIDE SEQUENCE [LARGE SCALE GENOMIC DNA]</scope>
    <source>
        <strain evidence="2 3">A52</strain>
    </source>
</reference>